<dbReference type="AlphaFoldDB" id="A0A0J8D792"/>
<evidence type="ECO:0000313" key="2">
    <source>
        <dbReference type="EMBL" id="KMT21935.1"/>
    </source>
</evidence>
<evidence type="ECO:0000256" key="1">
    <source>
        <dbReference type="SAM" id="Phobius"/>
    </source>
</evidence>
<dbReference type="OrthoDB" id="2111682at2"/>
<feature type="transmembrane region" description="Helical" evidence="1">
    <location>
        <begin position="88"/>
        <end position="105"/>
    </location>
</feature>
<evidence type="ECO:0000313" key="3">
    <source>
        <dbReference type="Proteomes" id="UP000036756"/>
    </source>
</evidence>
<keyword evidence="1" id="KW-0812">Transmembrane</keyword>
<keyword evidence="1" id="KW-1133">Transmembrane helix</keyword>
<feature type="transmembrane region" description="Helical" evidence="1">
    <location>
        <begin position="7"/>
        <end position="28"/>
    </location>
</feature>
<proteinExistence type="predicted"/>
<dbReference type="STRING" id="1121307.CLCY_3c02060"/>
<dbReference type="PATRIC" id="fig|1121307.3.peg.1559"/>
<feature type="transmembrane region" description="Helical" evidence="1">
    <location>
        <begin position="34"/>
        <end position="54"/>
    </location>
</feature>
<comment type="caution">
    <text evidence="2">The sequence shown here is derived from an EMBL/GenBank/DDBJ whole genome shotgun (WGS) entry which is preliminary data.</text>
</comment>
<protein>
    <recommendedName>
        <fullName evidence="4">DUF2512 family protein</fullName>
    </recommendedName>
</protein>
<evidence type="ECO:0008006" key="4">
    <source>
        <dbReference type="Google" id="ProtNLM"/>
    </source>
</evidence>
<accession>A0A0J8D792</accession>
<gene>
    <name evidence="2" type="ORF">CLCY_3c02060</name>
</gene>
<reference evidence="2 3" key="1">
    <citation type="submission" date="2015-06" db="EMBL/GenBank/DDBJ databases">
        <title>Draft genome sequence of the purine-degrading Clostridium cylindrosporum HC-1 (DSM 605).</title>
        <authorList>
            <person name="Poehlein A."/>
            <person name="Schiel-Bengelsdorf B."/>
            <person name="Bengelsdorf F."/>
            <person name="Daniel R."/>
            <person name="Duerre P."/>
        </authorList>
    </citation>
    <scope>NUCLEOTIDE SEQUENCE [LARGE SCALE GENOMIC DNA]</scope>
    <source>
        <strain evidence="2 3">DSM 605</strain>
    </source>
</reference>
<keyword evidence="1" id="KW-0472">Membrane</keyword>
<feature type="transmembrane region" description="Helical" evidence="1">
    <location>
        <begin position="61"/>
        <end position="82"/>
    </location>
</feature>
<dbReference type="InterPro" id="IPR019649">
    <property type="entry name" value="DUF2512"/>
</dbReference>
<dbReference type="Proteomes" id="UP000036756">
    <property type="component" value="Unassembled WGS sequence"/>
</dbReference>
<dbReference type="Pfam" id="PF10710">
    <property type="entry name" value="DUF2512"/>
    <property type="match status" value="1"/>
</dbReference>
<organism evidence="2 3">
    <name type="scientific">Clostridium cylindrosporum DSM 605</name>
    <dbReference type="NCBI Taxonomy" id="1121307"/>
    <lineage>
        <taxon>Bacteria</taxon>
        <taxon>Bacillati</taxon>
        <taxon>Bacillota</taxon>
        <taxon>Clostridia</taxon>
        <taxon>Eubacteriales</taxon>
        <taxon>Clostridiaceae</taxon>
        <taxon>Clostridium</taxon>
    </lineage>
</organism>
<name>A0A0J8D792_CLOCY</name>
<dbReference type="RefSeq" id="WP_082141756.1">
    <property type="nucleotide sequence ID" value="NZ_LFVU01000026.1"/>
</dbReference>
<keyword evidence="3" id="KW-1185">Reference proteome</keyword>
<dbReference type="EMBL" id="LFVU01000026">
    <property type="protein sequence ID" value="KMT21935.1"/>
    <property type="molecule type" value="Genomic_DNA"/>
</dbReference>
<sequence>MSKTSTALLIKFVITLVVTWIAFSLLGASTFTSILIVSIVATLISYVIGDLIVLRSFGNTIASIGDGFLAMFTAYLIGLFTYGFRATGTGYIVFGVIIAVAEYFFHKYLLNNREVAPNSDANLFQSNRASFNMEAGEDFDIDNIGNKNSTDDKIDNAIRNGIYSGIYTGINNVTPSDSDEDEINR</sequence>